<feature type="region of interest" description="Disordered" evidence="9">
    <location>
        <begin position="538"/>
        <end position="596"/>
    </location>
</feature>
<dbReference type="PANTHER" id="PTHR24376:SF235">
    <property type="entry name" value="C2H2-TYPE DOMAIN-CONTAINING PROTEIN"/>
    <property type="match status" value="1"/>
</dbReference>
<feature type="domain" description="MPN" evidence="11">
    <location>
        <begin position="1808"/>
        <end position="1957"/>
    </location>
</feature>
<feature type="compositionally biased region" description="Low complexity" evidence="9">
    <location>
        <begin position="286"/>
        <end position="297"/>
    </location>
</feature>
<feature type="domain" description="C2H2-type" evidence="10">
    <location>
        <begin position="1679"/>
        <end position="1706"/>
    </location>
</feature>
<evidence type="ECO:0000256" key="1">
    <source>
        <dbReference type="ARBA" id="ARBA00004123"/>
    </source>
</evidence>
<evidence type="ECO:0000256" key="5">
    <source>
        <dbReference type="ARBA" id="ARBA00022771"/>
    </source>
</evidence>
<dbReference type="InterPro" id="IPR000555">
    <property type="entry name" value="JAMM/MPN+_dom"/>
</dbReference>
<dbReference type="Gene3D" id="3.30.160.60">
    <property type="entry name" value="Classic Zinc Finger"/>
    <property type="match status" value="16"/>
</dbReference>
<dbReference type="GO" id="GO:0008270">
    <property type="term" value="F:zinc ion binding"/>
    <property type="evidence" value="ECO:0007669"/>
    <property type="project" value="UniProtKB-KW"/>
</dbReference>
<feature type="domain" description="C2H2-type" evidence="10">
    <location>
        <begin position="1129"/>
        <end position="1156"/>
    </location>
</feature>
<feature type="domain" description="C2H2-type" evidence="10">
    <location>
        <begin position="651"/>
        <end position="678"/>
    </location>
</feature>
<feature type="domain" description="C2H2-type" evidence="10">
    <location>
        <begin position="182"/>
        <end position="212"/>
    </location>
</feature>
<dbReference type="InterPro" id="IPR024969">
    <property type="entry name" value="EIF3F/CSN6-like_C"/>
</dbReference>
<feature type="region of interest" description="Disordered" evidence="9">
    <location>
        <begin position="122"/>
        <end position="147"/>
    </location>
</feature>
<feature type="domain" description="C2H2-type" evidence="10">
    <location>
        <begin position="787"/>
        <end position="814"/>
    </location>
</feature>
<feature type="domain" description="C2H2-type" evidence="10">
    <location>
        <begin position="815"/>
        <end position="843"/>
    </location>
</feature>
<feature type="domain" description="C2H2-type" evidence="10">
    <location>
        <begin position="1342"/>
        <end position="1370"/>
    </location>
</feature>
<dbReference type="InterPro" id="IPR037518">
    <property type="entry name" value="MPN"/>
</dbReference>
<feature type="domain" description="C2H2-type" evidence="10">
    <location>
        <begin position="1101"/>
        <end position="1129"/>
    </location>
</feature>
<dbReference type="Proteomes" id="UP000095280">
    <property type="component" value="Unplaced"/>
</dbReference>
<dbReference type="PROSITE" id="PS00028">
    <property type="entry name" value="ZINC_FINGER_C2H2_1"/>
    <property type="match status" value="20"/>
</dbReference>
<feature type="domain" description="C2H2-type" evidence="10">
    <location>
        <begin position="1157"/>
        <end position="1185"/>
    </location>
</feature>
<keyword evidence="7" id="KW-0539">Nucleus</keyword>
<dbReference type="FunFam" id="3.30.160.60:FF:000446">
    <property type="entry name" value="Zinc finger protein"/>
    <property type="match status" value="3"/>
</dbReference>
<dbReference type="FunFam" id="3.30.160.60:FF:002343">
    <property type="entry name" value="Zinc finger protein 33A"/>
    <property type="match status" value="1"/>
</dbReference>
<feature type="domain" description="C2H2-type" evidence="10">
    <location>
        <begin position="1314"/>
        <end position="1341"/>
    </location>
</feature>
<reference evidence="13" key="1">
    <citation type="submission" date="2016-11" db="UniProtKB">
        <authorList>
            <consortium name="WormBaseParasite"/>
        </authorList>
    </citation>
    <scope>IDENTIFICATION</scope>
</reference>
<keyword evidence="4" id="KW-0677">Repeat</keyword>
<evidence type="ECO:0000313" key="12">
    <source>
        <dbReference type="Proteomes" id="UP000095280"/>
    </source>
</evidence>
<dbReference type="Pfam" id="PF13012">
    <property type="entry name" value="MitMem_reg"/>
    <property type="match status" value="1"/>
</dbReference>
<name>A0A1I8FUQ5_9PLAT</name>
<evidence type="ECO:0000313" key="13">
    <source>
        <dbReference type="WBParaSite" id="maker-uti_cns_0000109-snap-gene-0.6-mRNA-1"/>
    </source>
</evidence>
<feature type="domain" description="C2H2-type" evidence="10">
    <location>
        <begin position="874"/>
        <end position="901"/>
    </location>
</feature>
<keyword evidence="6" id="KW-0862">Zinc</keyword>
<dbReference type="GO" id="GO:0008180">
    <property type="term" value="C:COP9 signalosome"/>
    <property type="evidence" value="ECO:0007669"/>
    <property type="project" value="InterPro"/>
</dbReference>
<sequence>MEQLKQPTDAEQRVYIALDNVEIPSLSNQNAIQCIELDGRYIQIVNLNSAVGSGDALLSALWAEAPASSGSVYQTLTVSTDDTAAMAVPQASTITIPASDANSGYLQIVSFADQSTATATASAPANASLQQHQQLQQPSSDSPAAARSPPPIGYAHCPCCQVLVSCYSLTSHVLDHALRKPFDCEVADCDEAFSTMENLRLHVAINHANSPAESEDQSVARSGFVCPICSKRIMRRSAFVAHCSLHWTDEVYQCPVCSQDFDQRLNLLLHFRSVCSAKLRSLNGQASASPPSGSAGALPDLSSPMLKKRRRKQQQQQLAAAGASPSEELPAAKTKPQQQQQQKKKRKYHRPRKIVIADTDRCAADGLVAAVDLGDELRGTEAAKLVNPSHPRRCPLCSKDFPKNFLLIRHLLSHTGEKPYRCLACNKSFNQRSTLRTHERLHAGSKHKCDLCEFSTAQRYNLKLHMARQHGECAKDPQVTAIAEKIKQRRPPKSKSVGTATDNAVERGDLATTADGDNSTIAAVSVSIEATADSAPATAVAEPAVEPPATVAKPSSKRSAAASKSASKTAASGQSSVEAADSQQPQQPSTSTSTVIGLQPLVKSATDKATGRSFTYEAVANRKRCMVCRHAFRRIVDLARHMRRHSQDRPFACFVCHKRFRLRQTLLPHLRSHYSRPVECPQCSKKLSSQASLKVHLRRHEQSYPYSCKYCFHRFITKSNLKYHMRTHPARDLRTVSRVLEPQLDPAPALDPLEIVYDSQFQRVLVPSAPGRSQGVVADAPDPSRPHRCKDCGKIFKKKGHLQRHAMSHSNLKPHKCQMCHRMYSTSNVLQQHIRAVHGGQRPYVCDRCPNMSFKSRSNLNRHIDNWHGDGVSFFCKVCHKGFRTRTKCKRHSIAHTRRGDPVPRTSYALALVPDPPQAPAPVLPTDDMMQDALTSLCPTDASFLSNLQDGSAPVIEQDFDRLLNNCLTGMDSLDAVVPTHLGDPSLDAAASVPVSSMPVQSVTSTAAASAAAVSGSSSLGRIPSGDNAIAANNHNSLSLNRAANPATVTEPDLNLPLSSVLSAADFPQLTEALYASDGTATVNQYPIPKSDDLISLDAYYGCAKCQRSFYKAKQLQLHVRTEHHQERHSCELCGKAFLSELALKNHQLAHQPDQPKQCRDCGQEFVSQSALAVHTTMRHNDRRHFRCNHCERDFHNIKHLQLHIGELRSERESLIVDLKKARHYQLGSRDFVRERRCQLRLPEDETRSLAQSALTTDMTVSQRMLVRAAKSRHTDDELAGFTAAAASASSAAHHRRVGVAEEGGVSDTAGAGFECDICHAQFSRRVELVRHSNVHIGARPFSCSVCQKTFTASSSLKYHMSRLHSQQVKLLACHLCKNYFSSKSSLRTHMNLHADAKPYQCQLCSDSFHSSSSRKRHYLKSHNMLLKRDPTTARVRPIPVGADAESDHSDLSLLLQGYGFQTTSAPSTVSSVSAVAATAAATAAASASNASASTVPTAAVAASSTSAVVDPALEIDIDAVDKMVVIAEQQQQQQPDSCTAGQQFDGSDLAGQAASESLLKELSGEPGPPPPPPQTTLLASSSSASNGSAIQRTGGRNYRRLPDAPPTSGTAGSSSAAASAAVISSSYKRSYRCDQCLQFFNSLLAYASHTCEAAGTVDSIASAPSSAAKRPSKLQGLHKCYACDREFTCQSHLRRHEESHNSREDSKHVCSSCNISFTQRSSLVTHMLLHSDKPRPHLCKVCGIRFSQRGNFTAPIIPVFKPNHICKTMEVDASTTSGTAAASASDSLSAGSPGHMAPQGVQPSVNAALHPLVLLTISDHWTRCRLQFGHNRVLGALLGKQEGRLVEICNCFELAPYFSPANPQTADIDTIDAGFFQTRLAQYREVYPSLTVVGWYYCCDLPEEVTDTEAALHKQVCDLVMSDSPLMPVLLRLLPSSAATTAESLPVRLFESVLELVNGSPKCLFIPLPYSLATEEAERIGVDHVSRDMSGSGGTKVAEALAVQRSAVRALYSRLGLLLSYLRDVSAGRLPPCHAILRDLRRLADQLPVCGGEDFYRSFYRQCNDVQLTALLGTLIQATNTVHQLIGRTALLQDRRRRGVPS</sequence>
<dbReference type="InterPro" id="IPR033859">
    <property type="entry name" value="MPN_CSN6"/>
</dbReference>
<dbReference type="Gene3D" id="3.40.140.10">
    <property type="entry name" value="Cytidine Deaminase, domain 2"/>
    <property type="match status" value="1"/>
</dbReference>
<evidence type="ECO:0000256" key="9">
    <source>
        <dbReference type="SAM" id="MobiDB-lite"/>
    </source>
</evidence>
<dbReference type="PROSITE" id="PS50249">
    <property type="entry name" value="MPN"/>
    <property type="match status" value="1"/>
</dbReference>
<evidence type="ECO:0000256" key="6">
    <source>
        <dbReference type="ARBA" id="ARBA00022833"/>
    </source>
</evidence>
<dbReference type="SMART" id="SM00232">
    <property type="entry name" value="JAB_MPN"/>
    <property type="match status" value="1"/>
</dbReference>
<dbReference type="GO" id="GO:0000978">
    <property type="term" value="F:RNA polymerase II cis-regulatory region sequence-specific DNA binding"/>
    <property type="evidence" value="ECO:0007669"/>
    <property type="project" value="TreeGrafter"/>
</dbReference>
<dbReference type="SMART" id="SM00355">
    <property type="entry name" value="ZnF_C2H2"/>
    <property type="match status" value="25"/>
</dbReference>
<dbReference type="Pfam" id="PF01398">
    <property type="entry name" value="JAB"/>
    <property type="match status" value="1"/>
</dbReference>
<feature type="domain" description="C2H2-type" evidence="10">
    <location>
        <begin position="678"/>
        <end position="705"/>
    </location>
</feature>
<keyword evidence="12" id="KW-1185">Reference proteome</keyword>
<dbReference type="InterPro" id="IPR036236">
    <property type="entry name" value="Znf_C2H2_sf"/>
</dbReference>
<evidence type="ECO:0000259" key="10">
    <source>
        <dbReference type="PROSITE" id="PS50157"/>
    </source>
</evidence>
<feature type="compositionally biased region" description="Low complexity" evidence="9">
    <location>
        <begin position="538"/>
        <end position="594"/>
    </location>
</feature>
<dbReference type="GO" id="GO:0008237">
    <property type="term" value="F:metallopeptidase activity"/>
    <property type="evidence" value="ECO:0007669"/>
    <property type="project" value="InterPro"/>
</dbReference>
<dbReference type="WBParaSite" id="maker-uti_cns_0000109-snap-gene-0.6-mRNA-1">
    <property type="protein sequence ID" value="maker-uti_cns_0000109-snap-gene-0.6-mRNA-1"/>
    <property type="gene ID" value="maker-uti_cns_0000109-snap-gene-0.6"/>
</dbReference>
<keyword evidence="5 8" id="KW-0863">Zinc-finger</keyword>
<feature type="domain" description="C2H2-type" evidence="10">
    <location>
        <begin position="1400"/>
        <end position="1423"/>
    </location>
</feature>
<feature type="domain" description="C2H2-type" evidence="10">
    <location>
        <begin position="1372"/>
        <end position="1399"/>
    </location>
</feature>
<feature type="region of interest" description="Disordered" evidence="9">
    <location>
        <begin position="485"/>
        <end position="515"/>
    </location>
</feature>
<accession>A0A1I8FUQ5</accession>
<feature type="compositionally biased region" description="Basic residues" evidence="9">
    <location>
        <begin position="342"/>
        <end position="351"/>
    </location>
</feature>
<organism evidence="12 13">
    <name type="scientific">Macrostomum lignano</name>
    <dbReference type="NCBI Taxonomy" id="282301"/>
    <lineage>
        <taxon>Eukaryota</taxon>
        <taxon>Metazoa</taxon>
        <taxon>Spiralia</taxon>
        <taxon>Lophotrochozoa</taxon>
        <taxon>Platyhelminthes</taxon>
        <taxon>Rhabditophora</taxon>
        <taxon>Macrostomorpha</taxon>
        <taxon>Macrostomida</taxon>
        <taxon>Macrostomidae</taxon>
        <taxon>Macrostomum</taxon>
    </lineage>
</organism>
<feature type="domain" description="C2H2-type" evidence="10">
    <location>
        <begin position="623"/>
        <end position="650"/>
    </location>
</feature>
<evidence type="ECO:0000259" key="11">
    <source>
        <dbReference type="PROSITE" id="PS50249"/>
    </source>
</evidence>
<feature type="region of interest" description="Disordered" evidence="9">
    <location>
        <begin position="285"/>
        <end position="351"/>
    </location>
</feature>
<feature type="compositionally biased region" description="Low complexity" evidence="9">
    <location>
        <begin position="1607"/>
        <end position="1617"/>
    </location>
</feature>
<feature type="domain" description="C2H2-type" evidence="10">
    <location>
        <begin position="1709"/>
        <end position="1736"/>
    </location>
</feature>
<feature type="region of interest" description="Disordered" evidence="9">
    <location>
        <begin position="1561"/>
        <end position="1617"/>
    </location>
</feature>
<dbReference type="Pfam" id="PF00096">
    <property type="entry name" value="zf-C2H2"/>
    <property type="match status" value="6"/>
</dbReference>
<dbReference type="CDD" id="cd08063">
    <property type="entry name" value="MPN_CSN6"/>
    <property type="match status" value="1"/>
</dbReference>
<feature type="domain" description="C2H2-type" evidence="10">
    <location>
        <begin position="706"/>
        <end position="733"/>
    </location>
</feature>
<evidence type="ECO:0000256" key="3">
    <source>
        <dbReference type="ARBA" id="ARBA00022723"/>
    </source>
</evidence>
<dbReference type="GO" id="GO:0001228">
    <property type="term" value="F:DNA-binding transcription activator activity, RNA polymerase II-specific"/>
    <property type="evidence" value="ECO:0007669"/>
    <property type="project" value="TreeGrafter"/>
</dbReference>
<feature type="compositionally biased region" description="Low complexity" evidence="9">
    <location>
        <begin position="1576"/>
        <end position="1590"/>
    </location>
</feature>
<comment type="subcellular location">
    <subcellularLocation>
        <location evidence="1">Nucleus</location>
    </subcellularLocation>
</comment>
<feature type="domain" description="C2H2-type" evidence="10">
    <location>
        <begin position="1186"/>
        <end position="1213"/>
    </location>
</feature>
<evidence type="ECO:0000256" key="2">
    <source>
        <dbReference type="ARBA" id="ARBA00010893"/>
    </source>
</evidence>
<comment type="similarity">
    <text evidence="2">Belongs to the peptidase M67A family. CSN6 subfamily.</text>
</comment>
<evidence type="ECO:0000256" key="4">
    <source>
        <dbReference type="ARBA" id="ARBA00022737"/>
    </source>
</evidence>
<dbReference type="PROSITE" id="PS50157">
    <property type="entry name" value="ZINC_FINGER_C2H2_2"/>
    <property type="match status" value="20"/>
</dbReference>
<feature type="domain" description="C2H2-type" evidence="10">
    <location>
        <begin position="392"/>
        <end position="419"/>
    </location>
</feature>
<dbReference type="GO" id="GO:0000338">
    <property type="term" value="P:protein deneddylation"/>
    <property type="evidence" value="ECO:0007669"/>
    <property type="project" value="InterPro"/>
</dbReference>
<dbReference type="InterPro" id="IPR013087">
    <property type="entry name" value="Znf_C2H2_type"/>
</dbReference>
<keyword evidence="3" id="KW-0479">Metal-binding</keyword>
<feature type="domain" description="C2H2-type" evidence="10">
    <location>
        <begin position="420"/>
        <end position="447"/>
    </location>
</feature>
<protein>
    <submittedName>
        <fullName evidence="13">COP9 signalosome complex subunit 6</fullName>
    </submittedName>
</protein>
<evidence type="ECO:0000256" key="7">
    <source>
        <dbReference type="ARBA" id="ARBA00023242"/>
    </source>
</evidence>
<proteinExistence type="inferred from homology"/>
<dbReference type="SUPFAM" id="SSF57667">
    <property type="entry name" value="beta-beta-alpha zinc fingers"/>
    <property type="match status" value="13"/>
</dbReference>
<dbReference type="PANTHER" id="PTHR24376">
    <property type="entry name" value="ZINC FINGER PROTEIN"/>
    <property type="match status" value="1"/>
</dbReference>
<evidence type="ECO:0000256" key="8">
    <source>
        <dbReference type="PROSITE-ProRule" id="PRU00042"/>
    </source>
</evidence>